<keyword evidence="3" id="KW-1185">Reference proteome</keyword>
<evidence type="ECO:0000256" key="1">
    <source>
        <dbReference type="SAM" id="MobiDB-lite"/>
    </source>
</evidence>
<evidence type="ECO:0000313" key="2">
    <source>
        <dbReference type="EMBL" id="EXJ78975.1"/>
    </source>
</evidence>
<dbReference type="HOGENOM" id="CLU_350535_0_0_1"/>
<sequence length="758" mass="83571">MAATKPSERLLKYPPMERQDLNQSQLGSFKFVPVDRIQSIDAIATNYLRQQLAESLFRAESARLSATKAASGGVASPIQTTSPQSASTDADFFNKHIKPDLAESRLRLGPAALRSAVEGAAKSPTKQGQLMGSRQETFSEQAFQQRYLSVHAQDISHSALENANMDPTAAAFVPTTTLNQSLGLALVNEQEAHNATRAALRKEVERGMQQEEQIVQYQQQISRLTVTVNNLGAIIKHNLSKLGDENAARDKDVDSVKDMEEAALHEFYGSNPHLAKSPESRQEKHEHLACLDSRHPAVSANGMIVKVDETQLYNFELLTSPDDGGSPISALRQTLRKQFSIAEDLNANQSILATPAASRTSVNKLVDISPESAESDKEVIEEKYIAHVSGCSNHEEAGVTKPSSAGAVFKPRLLPAAFVNKYGRKPSTKDQGVLKDQSNGSNKMDLPNPHSLRISDEVEVFSHKGAINNSCESISRTALYDSNGEQSDTAVATLGSTQTNHGPNSAWIQLPGDFYGHPNWLVTKENPIFHSDEEMREAVGDSGIVWINNSPFTTHPVRYLPEDAASNHNAYRTVMIDNIPVGSTPKDVLAHTRGGALQSLQLLPPIGGATSFMTARVVFLFETAADEMRERHQKAPFHVNGAQVRVWKPIDPTYPLNVEVEDAIWGEEEASRILLIGAINDYLFELLPGKLARLDLDRPVIEYSWTWDGYAAIEFADIKSAFRAMRELKKDGDFYGADFRYDRDYTSSKYESLQPSKE</sequence>
<dbReference type="CDD" id="cd12261">
    <property type="entry name" value="RRM1_3_MRN1"/>
    <property type="match status" value="1"/>
</dbReference>
<dbReference type="GeneID" id="19172563"/>
<comment type="caution">
    <text evidence="2">The sequence shown here is derived from an EMBL/GenBank/DDBJ whole genome shotgun (WGS) entry which is preliminary data.</text>
</comment>
<evidence type="ECO:0000313" key="3">
    <source>
        <dbReference type="Proteomes" id="UP000019478"/>
    </source>
</evidence>
<reference evidence="2 3" key="1">
    <citation type="submission" date="2013-03" db="EMBL/GenBank/DDBJ databases">
        <title>The Genome Sequence of Capronia epimyces CBS 606.96.</title>
        <authorList>
            <consortium name="The Broad Institute Genomics Platform"/>
            <person name="Cuomo C."/>
            <person name="de Hoog S."/>
            <person name="Gorbushina A."/>
            <person name="Walker B."/>
            <person name="Young S.K."/>
            <person name="Zeng Q."/>
            <person name="Gargeya S."/>
            <person name="Fitzgerald M."/>
            <person name="Haas B."/>
            <person name="Abouelleil A."/>
            <person name="Allen A.W."/>
            <person name="Alvarado L."/>
            <person name="Arachchi H.M."/>
            <person name="Berlin A.M."/>
            <person name="Chapman S.B."/>
            <person name="Gainer-Dewar J."/>
            <person name="Goldberg J."/>
            <person name="Griggs A."/>
            <person name="Gujja S."/>
            <person name="Hansen M."/>
            <person name="Howarth C."/>
            <person name="Imamovic A."/>
            <person name="Ireland A."/>
            <person name="Larimer J."/>
            <person name="McCowan C."/>
            <person name="Murphy C."/>
            <person name="Pearson M."/>
            <person name="Poon T.W."/>
            <person name="Priest M."/>
            <person name="Roberts A."/>
            <person name="Saif S."/>
            <person name="Shea T."/>
            <person name="Sisk P."/>
            <person name="Sykes S."/>
            <person name="Wortman J."/>
            <person name="Nusbaum C."/>
            <person name="Birren B."/>
        </authorList>
    </citation>
    <scope>NUCLEOTIDE SEQUENCE [LARGE SCALE GENOMIC DNA]</scope>
    <source>
        <strain evidence="2 3">CBS 606.96</strain>
    </source>
</reference>
<feature type="compositionally biased region" description="Polar residues" evidence="1">
    <location>
        <begin position="77"/>
        <end position="87"/>
    </location>
</feature>
<gene>
    <name evidence="2" type="ORF">A1O3_08475</name>
</gene>
<organism evidence="2 3">
    <name type="scientific">Capronia epimyces CBS 606.96</name>
    <dbReference type="NCBI Taxonomy" id="1182542"/>
    <lineage>
        <taxon>Eukaryota</taxon>
        <taxon>Fungi</taxon>
        <taxon>Dikarya</taxon>
        <taxon>Ascomycota</taxon>
        <taxon>Pezizomycotina</taxon>
        <taxon>Eurotiomycetes</taxon>
        <taxon>Chaetothyriomycetidae</taxon>
        <taxon>Chaetothyriales</taxon>
        <taxon>Herpotrichiellaceae</taxon>
        <taxon>Capronia</taxon>
    </lineage>
</organism>
<dbReference type="Proteomes" id="UP000019478">
    <property type="component" value="Unassembled WGS sequence"/>
</dbReference>
<dbReference type="AlphaFoldDB" id="W9XNS8"/>
<proteinExistence type="predicted"/>
<feature type="region of interest" description="Disordered" evidence="1">
    <location>
        <begin position="68"/>
        <end position="87"/>
    </location>
</feature>
<protein>
    <submittedName>
        <fullName evidence="2">Uncharacterized protein</fullName>
    </submittedName>
</protein>
<accession>W9XNS8</accession>
<feature type="region of interest" description="Disordered" evidence="1">
    <location>
        <begin position="423"/>
        <end position="449"/>
    </location>
</feature>
<dbReference type="OrthoDB" id="5244622at2759"/>
<dbReference type="RefSeq" id="XP_007736763.1">
    <property type="nucleotide sequence ID" value="XM_007738573.1"/>
</dbReference>
<dbReference type="EMBL" id="AMGY01000008">
    <property type="protein sequence ID" value="EXJ78975.1"/>
    <property type="molecule type" value="Genomic_DNA"/>
</dbReference>
<dbReference type="eggNOG" id="ENOG502ST9Y">
    <property type="taxonomic scope" value="Eukaryota"/>
</dbReference>
<name>W9XNS8_9EURO</name>